<name>A0ABQ9AMH8_9ROSI</name>
<dbReference type="EMBL" id="JAPFFI010000018">
    <property type="protein sequence ID" value="KAJ6349087.1"/>
    <property type="molecule type" value="Genomic_DNA"/>
</dbReference>
<gene>
    <name evidence="1" type="ORF">OIU77_006640</name>
</gene>
<reference evidence="1" key="1">
    <citation type="submission" date="2022-10" db="EMBL/GenBank/DDBJ databases">
        <authorList>
            <person name="Hyden B.L."/>
            <person name="Feng K."/>
            <person name="Yates T."/>
            <person name="Jawdy S."/>
            <person name="Smart L.B."/>
            <person name="Muchero W."/>
        </authorList>
    </citation>
    <scope>NUCLEOTIDE SEQUENCE</scope>
    <source>
        <tissue evidence="1">Shoot tip</tissue>
    </source>
</reference>
<comment type="caution">
    <text evidence="1">The sequence shown here is derived from an EMBL/GenBank/DDBJ whole genome shotgun (WGS) entry which is preliminary data.</text>
</comment>
<accession>A0ABQ9AMH8</accession>
<reference evidence="1" key="2">
    <citation type="journal article" date="2023" name="Int. J. Mol. Sci.">
        <title>De Novo Assembly and Annotation of 11 Diverse Shrub Willow (Salix) Genomes Reveals Novel Gene Organization in Sex-Linked Regions.</title>
        <authorList>
            <person name="Hyden B."/>
            <person name="Feng K."/>
            <person name="Yates T.B."/>
            <person name="Jawdy S."/>
            <person name="Cereghino C."/>
            <person name="Smart L.B."/>
            <person name="Muchero W."/>
        </authorList>
    </citation>
    <scope>NUCLEOTIDE SEQUENCE</scope>
    <source>
        <tissue evidence="1">Shoot tip</tissue>
    </source>
</reference>
<evidence type="ECO:0000313" key="2">
    <source>
        <dbReference type="Proteomes" id="UP001141253"/>
    </source>
</evidence>
<dbReference type="Proteomes" id="UP001141253">
    <property type="component" value="Chromosome 19"/>
</dbReference>
<proteinExistence type="predicted"/>
<organism evidence="1 2">
    <name type="scientific">Salix suchowensis</name>
    <dbReference type="NCBI Taxonomy" id="1278906"/>
    <lineage>
        <taxon>Eukaryota</taxon>
        <taxon>Viridiplantae</taxon>
        <taxon>Streptophyta</taxon>
        <taxon>Embryophyta</taxon>
        <taxon>Tracheophyta</taxon>
        <taxon>Spermatophyta</taxon>
        <taxon>Magnoliopsida</taxon>
        <taxon>eudicotyledons</taxon>
        <taxon>Gunneridae</taxon>
        <taxon>Pentapetalae</taxon>
        <taxon>rosids</taxon>
        <taxon>fabids</taxon>
        <taxon>Malpighiales</taxon>
        <taxon>Salicaceae</taxon>
        <taxon>Saliceae</taxon>
        <taxon>Salix</taxon>
    </lineage>
</organism>
<protein>
    <submittedName>
        <fullName evidence="1">Uncharacterized protein</fullName>
    </submittedName>
</protein>
<sequence>MFSRGDGKQFCWNYRFLGFYYSQKVVLLPVGASEM</sequence>
<keyword evidence="2" id="KW-1185">Reference proteome</keyword>
<evidence type="ECO:0000313" key="1">
    <source>
        <dbReference type="EMBL" id="KAJ6349087.1"/>
    </source>
</evidence>